<evidence type="ECO:0000256" key="2">
    <source>
        <dbReference type="ARBA" id="ARBA00022840"/>
    </source>
</evidence>
<feature type="compositionally biased region" description="Polar residues" evidence="3">
    <location>
        <begin position="302"/>
        <end position="318"/>
    </location>
</feature>
<dbReference type="PROSITE" id="PS00108">
    <property type="entry name" value="PROTEIN_KINASE_ST"/>
    <property type="match status" value="1"/>
</dbReference>
<evidence type="ECO:0000313" key="7">
    <source>
        <dbReference type="Proteomes" id="UP001500456"/>
    </source>
</evidence>
<dbReference type="InterPro" id="IPR011009">
    <property type="entry name" value="Kinase-like_dom_sf"/>
</dbReference>
<feature type="compositionally biased region" description="Low complexity" evidence="3">
    <location>
        <begin position="414"/>
        <end position="424"/>
    </location>
</feature>
<feature type="compositionally biased region" description="Low complexity" evidence="3">
    <location>
        <begin position="676"/>
        <end position="699"/>
    </location>
</feature>
<keyword evidence="4" id="KW-0812">Transmembrane</keyword>
<keyword evidence="1" id="KW-0547">Nucleotide-binding</keyword>
<feature type="domain" description="Protein kinase" evidence="5">
    <location>
        <begin position="9"/>
        <end position="264"/>
    </location>
</feature>
<dbReference type="SUPFAM" id="SSF56112">
    <property type="entry name" value="Protein kinase-like (PK-like)"/>
    <property type="match status" value="1"/>
</dbReference>
<evidence type="ECO:0000256" key="4">
    <source>
        <dbReference type="SAM" id="Phobius"/>
    </source>
</evidence>
<feature type="compositionally biased region" description="Polar residues" evidence="3">
    <location>
        <begin position="501"/>
        <end position="521"/>
    </location>
</feature>
<sequence length="768" mass="78078">MGEVFAGRYELADPIGRGGVGAVWRAWDHRRRRYVAAKVLQQSDAHALLRFVREQALRIDHPHVLAPASWAADDDKVLFTMDLVAGGSLVHLIGDYGPLPPAFVCTLLDQLLAGLAAVHAEGVVHRDIKPANVLLEATGMGRPRLRLSDFGIAMRLGEPRLTETNLVVGTPGYLAPEQMMGAEPDFPADLFAVGLTALYLLQGAKPDAKALIQYFAAHGTPSAPQGIPDPLWQVVASLLQPDPHARFRTATGARKALASAAELLPEPGPDDETIEIFDQLGPLPPGFSPTGPLKRAPGVETGATSRWSAEGASSQSTAGAFPPAEGASPSAVDARSAVGPDGSALRSRSAQGAEGADAPVEAAWSAEGATGQAEGAAAKAVDELVAVEEAAEAVEVARSSEQAARSAEGPRPVEGAAAPTAGTAGSAGGGISSIPGEGAPFRPGEGPPAHPEAAGIPFRLRPEKGHAASLPGDAPPVSGSAGAAWVVRHGHGPGAAHTGTDSSLPASSTDPLTPSPGTGSFTAAPGTGPMAAAQADSGHGPSTPATGTAPPPEPSAANPVGQGVESVSPEGRQGTGSVSTPVGATPSPPTHAPTPPTARPRPSARTQQPSMSDTGSFLLPPPQTTAAPSSPQTPTPQPHHWQLQAQAQAQPHTQPHPAPPAPPFHVSPHDPTHVLSSSPPHAAAPHYAPHTPATAAASHASHHRAEPSTASYTAQSPQVPPPAQAISQPRHRAARSARRGGPPAKVAISLLLLALTCYAVGFWALTQI</sequence>
<dbReference type="CDD" id="cd14014">
    <property type="entry name" value="STKc_PknB_like"/>
    <property type="match status" value="1"/>
</dbReference>
<feature type="transmembrane region" description="Helical" evidence="4">
    <location>
        <begin position="746"/>
        <end position="765"/>
    </location>
</feature>
<organism evidence="6 7">
    <name type="scientific">Streptomyces plumbiresistens</name>
    <dbReference type="NCBI Taxonomy" id="511811"/>
    <lineage>
        <taxon>Bacteria</taxon>
        <taxon>Bacillati</taxon>
        <taxon>Actinomycetota</taxon>
        <taxon>Actinomycetes</taxon>
        <taxon>Kitasatosporales</taxon>
        <taxon>Streptomycetaceae</taxon>
        <taxon>Streptomyces</taxon>
    </lineage>
</organism>
<keyword evidence="4" id="KW-0472">Membrane</keyword>
<dbReference type="EMBL" id="BAAAZX010000005">
    <property type="protein sequence ID" value="GAA3989833.1"/>
    <property type="molecule type" value="Genomic_DNA"/>
</dbReference>
<feature type="compositionally biased region" description="Pro residues" evidence="3">
    <location>
        <begin position="586"/>
        <end position="599"/>
    </location>
</feature>
<dbReference type="PANTHER" id="PTHR48012">
    <property type="entry name" value="STERILE20-LIKE KINASE, ISOFORM B-RELATED"/>
    <property type="match status" value="1"/>
</dbReference>
<feature type="compositionally biased region" description="Low complexity" evidence="3">
    <location>
        <begin position="398"/>
        <end position="407"/>
    </location>
</feature>
<dbReference type="InterPro" id="IPR000719">
    <property type="entry name" value="Prot_kinase_dom"/>
</dbReference>
<feature type="compositionally biased region" description="Basic residues" evidence="3">
    <location>
        <begin position="729"/>
        <end position="738"/>
    </location>
</feature>
<dbReference type="Pfam" id="PF00069">
    <property type="entry name" value="Pkinase"/>
    <property type="match status" value="1"/>
</dbReference>
<dbReference type="SMART" id="SM00220">
    <property type="entry name" value="S_TKc"/>
    <property type="match status" value="1"/>
</dbReference>
<dbReference type="PANTHER" id="PTHR48012:SF26">
    <property type="entry name" value="SERINE_THREONINE-PROTEIN KINASE DDB_G0283821-RELATED"/>
    <property type="match status" value="1"/>
</dbReference>
<keyword evidence="2" id="KW-0067">ATP-binding</keyword>
<comment type="caution">
    <text evidence="6">The sequence shown here is derived from an EMBL/GenBank/DDBJ whole genome shotgun (WGS) entry which is preliminary data.</text>
</comment>
<dbReference type="PRINTS" id="PR01217">
    <property type="entry name" value="PRICHEXTENSN"/>
</dbReference>
<proteinExistence type="predicted"/>
<evidence type="ECO:0000256" key="3">
    <source>
        <dbReference type="SAM" id="MobiDB-lite"/>
    </source>
</evidence>
<feature type="compositionally biased region" description="Low complexity" evidence="3">
    <location>
        <begin position="522"/>
        <end position="548"/>
    </location>
</feature>
<dbReference type="InterPro" id="IPR008271">
    <property type="entry name" value="Ser/Thr_kinase_AS"/>
</dbReference>
<feature type="compositionally biased region" description="Pro residues" evidence="3">
    <location>
        <begin position="654"/>
        <end position="665"/>
    </location>
</feature>
<gene>
    <name evidence="6" type="ORF">GCM10022232_24600</name>
</gene>
<evidence type="ECO:0000259" key="5">
    <source>
        <dbReference type="PROSITE" id="PS50011"/>
    </source>
</evidence>
<evidence type="ECO:0000313" key="6">
    <source>
        <dbReference type="EMBL" id="GAA3989833.1"/>
    </source>
</evidence>
<dbReference type="PROSITE" id="PS50011">
    <property type="entry name" value="PROTEIN_KINASE_DOM"/>
    <property type="match status" value="1"/>
</dbReference>
<dbReference type="Proteomes" id="UP001500456">
    <property type="component" value="Unassembled WGS sequence"/>
</dbReference>
<protein>
    <recommendedName>
        <fullName evidence="5">Protein kinase domain-containing protein</fullName>
    </recommendedName>
</protein>
<name>A0ABP7QY80_9ACTN</name>
<feature type="region of interest" description="Disordered" evidence="3">
    <location>
        <begin position="279"/>
        <end position="369"/>
    </location>
</feature>
<feature type="compositionally biased region" description="Low complexity" evidence="3">
    <location>
        <begin position="432"/>
        <end position="444"/>
    </location>
</feature>
<keyword evidence="7" id="KW-1185">Reference proteome</keyword>
<dbReference type="Gene3D" id="1.10.510.10">
    <property type="entry name" value="Transferase(Phosphotransferase) domain 1"/>
    <property type="match status" value="1"/>
</dbReference>
<reference evidence="7" key="1">
    <citation type="journal article" date="2019" name="Int. J. Syst. Evol. Microbiol.">
        <title>The Global Catalogue of Microorganisms (GCM) 10K type strain sequencing project: providing services to taxonomists for standard genome sequencing and annotation.</title>
        <authorList>
            <consortium name="The Broad Institute Genomics Platform"/>
            <consortium name="The Broad Institute Genome Sequencing Center for Infectious Disease"/>
            <person name="Wu L."/>
            <person name="Ma J."/>
        </authorList>
    </citation>
    <scope>NUCLEOTIDE SEQUENCE [LARGE SCALE GENOMIC DNA]</scope>
    <source>
        <strain evidence="7">JCM 16924</strain>
    </source>
</reference>
<feature type="region of interest" description="Disordered" evidence="3">
    <location>
        <begin position="398"/>
        <end position="456"/>
    </location>
</feature>
<dbReference type="Gene3D" id="3.30.200.20">
    <property type="entry name" value="Phosphorylase Kinase, domain 1"/>
    <property type="match status" value="1"/>
</dbReference>
<dbReference type="InterPro" id="IPR050629">
    <property type="entry name" value="STE20/SPS1-PAK"/>
</dbReference>
<keyword evidence="4" id="KW-1133">Transmembrane helix</keyword>
<feature type="compositionally biased region" description="Low complexity" evidence="3">
    <location>
        <begin position="638"/>
        <end position="653"/>
    </location>
</feature>
<evidence type="ECO:0000256" key="1">
    <source>
        <dbReference type="ARBA" id="ARBA00022741"/>
    </source>
</evidence>
<feature type="region of interest" description="Disordered" evidence="3">
    <location>
        <begin position="488"/>
        <end position="741"/>
    </location>
</feature>
<accession>A0ABP7QY80</accession>